<dbReference type="PANTHER" id="PTHR37294:SF1">
    <property type="entry name" value="3'-5' EXORIBONUCLEASE YHAM"/>
    <property type="match status" value="1"/>
</dbReference>
<dbReference type="GO" id="GO:0031125">
    <property type="term" value="P:rRNA 3'-end processing"/>
    <property type="evidence" value="ECO:0007669"/>
    <property type="project" value="TreeGrafter"/>
</dbReference>
<dbReference type="PANTHER" id="PTHR37294">
    <property type="entry name" value="3'-5' EXORIBONUCLEASE YHAM"/>
    <property type="match status" value="1"/>
</dbReference>
<dbReference type="GO" id="GO:0016787">
    <property type="term" value="F:hydrolase activity"/>
    <property type="evidence" value="ECO:0007669"/>
    <property type="project" value="UniProtKB-KW"/>
</dbReference>
<dbReference type="SMART" id="SM00471">
    <property type="entry name" value="HDc"/>
    <property type="match status" value="1"/>
</dbReference>
<dbReference type="InterPro" id="IPR003607">
    <property type="entry name" value="HD/PDEase_dom"/>
</dbReference>
<evidence type="ECO:0000256" key="1">
    <source>
        <dbReference type="ARBA" id="ARBA00022801"/>
    </source>
</evidence>
<dbReference type="InterPro" id="IPR006674">
    <property type="entry name" value="HD_domain"/>
</dbReference>
<sequence length="311" mass="35254">MDLGITKKYMIFNIVTNTTKDNRPFIRMTLTDTEGGSMNAIMFDSNKLSFEPARGNIVEVTGALQQYNGVTQLKVSDMTLLEGEDTNDFLPKSDKDAKAMEDELKAVLQKHIKSSYFKSLCNAFYADKETYSLFTKCSAAKSVHHAYIHGLLEHTLSMVKLCALVCDFYGKDVVNKELTIMGALFHDIGKIQEIDIDNSFEYTDEGKLLGHLLLGISMVDKYIEGIPDFPKKARDLLVHLIASHHGLLEYGSPKRPKTKEAFILHYVDNIDARINSFNMAFERENVEGGGWSQYDRILERQFYNHGLIPED</sequence>
<dbReference type="InterPro" id="IPR050798">
    <property type="entry name" value="YhaM_exoribonuc/phosphodiest"/>
</dbReference>
<dbReference type="Proteomes" id="UP000824176">
    <property type="component" value="Unassembled WGS sequence"/>
</dbReference>
<dbReference type="InterPro" id="IPR004365">
    <property type="entry name" value="NA-bd_OB_tRNA"/>
</dbReference>
<evidence type="ECO:0000313" key="4">
    <source>
        <dbReference type="Proteomes" id="UP000824176"/>
    </source>
</evidence>
<evidence type="ECO:0000259" key="2">
    <source>
        <dbReference type="PROSITE" id="PS51831"/>
    </source>
</evidence>
<dbReference type="AlphaFoldDB" id="A0A9D2KBR7"/>
<evidence type="ECO:0000313" key="3">
    <source>
        <dbReference type="EMBL" id="HIZ89391.1"/>
    </source>
</evidence>
<gene>
    <name evidence="3" type="ORF">H9804_05565</name>
</gene>
<reference evidence="3" key="2">
    <citation type="submission" date="2021-04" db="EMBL/GenBank/DDBJ databases">
        <authorList>
            <person name="Gilroy R."/>
        </authorList>
    </citation>
    <scope>NUCLEOTIDE SEQUENCE</scope>
    <source>
        <strain evidence="3">ChiW4-1371</strain>
    </source>
</reference>
<dbReference type="NCBIfam" id="TIGR00277">
    <property type="entry name" value="HDIG"/>
    <property type="match status" value="1"/>
</dbReference>
<dbReference type="Pfam" id="PF01966">
    <property type="entry name" value="HD"/>
    <property type="match status" value="1"/>
</dbReference>
<dbReference type="Gene3D" id="1.10.3210.10">
    <property type="entry name" value="Hypothetical protein af1432"/>
    <property type="match status" value="1"/>
</dbReference>
<dbReference type="PROSITE" id="PS51831">
    <property type="entry name" value="HD"/>
    <property type="match status" value="1"/>
</dbReference>
<keyword evidence="1" id="KW-0378">Hydrolase</keyword>
<comment type="caution">
    <text evidence="3">The sequence shown here is derived from an EMBL/GenBank/DDBJ whole genome shotgun (WGS) entry which is preliminary data.</text>
</comment>
<dbReference type="CDD" id="cd00077">
    <property type="entry name" value="HDc"/>
    <property type="match status" value="1"/>
</dbReference>
<dbReference type="EMBL" id="DXAQ01000086">
    <property type="protein sequence ID" value="HIZ89391.1"/>
    <property type="molecule type" value="Genomic_DNA"/>
</dbReference>
<dbReference type="GO" id="GO:0003676">
    <property type="term" value="F:nucleic acid binding"/>
    <property type="evidence" value="ECO:0007669"/>
    <property type="project" value="InterPro"/>
</dbReference>
<proteinExistence type="predicted"/>
<name>A0A9D2KBR7_9BACT</name>
<feature type="domain" description="HD" evidence="2">
    <location>
        <begin position="151"/>
        <end position="273"/>
    </location>
</feature>
<dbReference type="InterPro" id="IPR006675">
    <property type="entry name" value="HDIG_dom"/>
</dbReference>
<reference evidence="3" key="1">
    <citation type="journal article" date="2021" name="PeerJ">
        <title>Extensive microbial diversity within the chicken gut microbiome revealed by metagenomics and culture.</title>
        <authorList>
            <person name="Gilroy R."/>
            <person name="Ravi A."/>
            <person name="Getino M."/>
            <person name="Pursley I."/>
            <person name="Horton D.L."/>
            <person name="Alikhan N.F."/>
            <person name="Baker D."/>
            <person name="Gharbi K."/>
            <person name="Hall N."/>
            <person name="Watson M."/>
            <person name="Adriaenssens E.M."/>
            <person name="Foster-Nyarko E."/>
            <person name="Jarju S."/>
            <person name="Secka A."/>
            <person name="Antonio M."/>
            <person name="Oren A."/>
            <person name="Chaudhuri R.R."/>
            <person name="La Ragione R."/>
            <person name="Hildebrand F."/>
            <person name="Pallen M.J."/>
        </authorList>
    </citation>
    <scope>NUCLEOTIDE SEQUENCE</scope>
    <source>
        <strain evidence="3">ChiW4-1371</strain>
    </source>
</reference>
<organism evidence="3 4">
    <name type="scientific">Candidatus Mucispirillum faecigallinarum</name>
    <dbReference type="NCBI Taxonomy" id="2838699"/>
    <lineage>
        <taxon>Bacteria</taxon>
        <taxon>Pseudomonadati</taxon>
        <taxon>Deferribacterota</taxon>
        <taxon>Deferribacteres</taxon>
        <taxon>Deferribacterales</taxon>
        <taxon>Mucispirillaceae</taxon>
        <taxon>Mucispirillum</taxon>
    </lineage>
</organism>
<protein>
    <submittedName>
        <fullName evidence="3">HD domain-containing protein</fullName>
    </submittedName>
</protein>
<dbReference type="SUPFAM" id="SSF109604">
    <property type="entry name" value="HD-domain/PDEase-like"/>
    <property type="match status" value="1"/>
</dbReference>
<dbReference type="Pfam" id="PF01336">
    <property type="entry name" value="tRNA_anti-codon"/>
    <property type="match status" value="1"/>
</dbReference>
<accession>A0A9D2KBR7</accession>